<dbReference type="SUPFAM" id="SSF102114">
    <property type="entry name" value="Radical SAM enzymes"/>
    <property type="match status" value="1"/>
</dbReference>
<reference evidence="8 9" key="1">
    <citation type="submission" date="2018-05" db="EMBL/GenBank/DDBJ databases">
        <title>Evolution of GPA BGCs.</title>
        <authorList>
            <person name="Waglechner N."/>
            <person name="Wright G.D."/>
        </authorList>
    </citation>
    <scope>NUCLEOTIDE SEQUENCE [LARGE SCALE GENOMIC DNA]</scope>
    <source>
        <strain evidence="8 9">DSM 5908</strain>
    </source>
</reference>
<dbReference type="AlphaFoldDB" id="A0A428X6D5"/>
<evidence type="ECO:0000313" key="9">
    <source>
        <dbReference type="Proteomes" id="UP000286716"/>
    </source>
</evidence>
<dbReference type="InterPro" id="IPR051198">
    <property type="entry name" value="BchE-like"/>
</dbReference>
<proteinExistence type="predicted"/>
<dbReference type="Gene3D" id="3.40.50.280">
    <property type="entry name" value="Cobalamin-binding domain"/>
    <property type="match status" value="1"/>
</dbReference>
<dbReference type="EMBL" id="QHHU01000001">
    <property type="protein sequence ID" value="RSM50883.1"/>
    <property type="molecule type" value="Genomic_DNA"/>
</dbReference>
<evidence type="ECO:0000259" key="7">
    <source>
        <dbReference type="PROSITE" id="PS51918"/>
    </source>
</evidence>
<feature type="domain" description="B12-binding" evidence="6">
    <location>
        <begin position="63"/>
        <end position="198"/>
    </location>
</feature>
<organism evidence="8 9">
    <name type="scientific">Amycolatopsis balhimycina DSM 5908</name>
    <dbReference type="NCBI Taxonomy" id="1081091"/>
    <lineage>
        <taxon>Bacteria</taxon>
        <taxon>Bacillati</taxon>
        <taxon>Actinomycetota</taxon>
        <taxon>Actinomycetes</taxon>
        <taxon>Pseudonocardiales</taxon>
        <taxon>Pseudonocardiaceae</taxon>
        <taxon>Amycolatopsis</taxon>
    </lineage>
</organism>
<comment type="caution">
    <text evidence="8">The sequence shown here is derived from an EMBL/GenBank/DDBJ whole genome shotgun (WGS) entry which is preliminary data.</text>
</comment>
<keyword evidence="2" id="KW-0949">S-adenosyl-L-methionine</keyword>
<dbReference type="PROSITE" id="PS51332">
    <property type="entry name" value="B12_BINDING"/>
    <property type="match status" value="1"/>
</dbReference>
<dbReference type="SFLD" id="SFLDS00029">
    <property type="entry name" value="Radical_SAM"/>
    <property type="match status" value="1"/>
</dbReference>
<dbReference type="SMART" id="SM00729">
    <property type="entry name" value="Elp3"/>
    <property type="match status" value="1"/>
</dbReference>
<dbReference type="Gene3D" id="3.80.30.20">
    <property type="entry name" value="tm_1862 like domain"/>
    <property type="match status" value="1"/>
</dbReference>
<sequence>MSRPRLPSNVDSQRVLLVSGLWPYDTVDEKKAVGRLNIFHNPELREEITALAGAASVYDIGLRGTDGGRPLFRPNTESEPTLVSVALKSLLPEDVHVTDYELADLLRSDGRAVEDLRNAVRDAVCLLSTSYVTNFPDLRKVVGKLRELSVGYVVAGGYLATRNPETILDCGVDAVVVGDAEESIPALLRCMRGEDDWSGVPNLWYGTEDGGKAYTFDRMVALDSIPVTVPVGDLSGISVPYESMRGCPYKCAFCSYPLVSTKWRFKSAEKLLADWRVIERSGAREIIALDSTFTIPPKRLRDFLRLYDEAGLTIPWGAYSRVTPLRNEETVIQLKRANNRWLSIGFESGSQHMLDLMNKGTRLKDAYPALAHLRKHRVSPWSNFIIGYPGETEETVDATTTFMSEHIFGFYGIYVFNIRDRAMPVLSDPDAGIHWEDVGSDWTHVTMNSDRATELRWQAYVRVCLANPDAINVDVFRSSNVEKEYGVWDPEFSALKHIEEWALCRIDPTTVAAEGGDDIAGRERVLRDLLVPVG</sequence>
<dbReference type="OrthoDB" id="5298546at2"/>
<protein>
    <submittedName>
        <fullName evidence="8">Radical SAM protein</fullName>
    </submittedName>
</protein>
<dbReference type="PROSITE" id="PS51918">
    <property type="entry name" value="RADICAL_SAM"/>
    <property type="match status" value="1"/>
</dbReference>
<dbReference type="SFLD" id="SFLDG01123">
    <property type="entry name" value="methyltransferase_(Class_B)"/>
    <property type="match status" value="1"/>
</dbReference>
<evidence type="ECO:0000256" key="2">
    <source>
        <dbReference type="ARBA" id="ARBA00022691"/>
    </source>
</evidence>
<keyword evidence="9" id="KW-1185">Reference proteome</keyword>
<dbReference type="SFLD" id="SFLDG01082">
    <property type="entry name" value="B12-binding_domain_containing"/>
    <property type="match status" value="1"/>
</dbReference>
<gene>
    <name evidence="8" type="ORF">DMA12_01715</name>
</gene>
<dbReference type="GO" id="GO:0046872">
    <property type="term" value="F:metal ion binding"/>
    <property type="evidence" value="ECO:0007669"/>
    <property type="project" value="UniProtKB-KW"/>
</dbReference>
<dbReference type="GO" id="GO:0003824">
    <property type="term" value="F:catalytic activity"/>
    <property type="evidence" value="ECO:0007669"/>
    <property type="project" value="InterPro"/>
</dbReference>
<feature type="domain" description="Radical SAM core" evidence="7">
    <location>
        <begin position="233"/>
        <end position="462"/>
    </location>
</feature>
<dbReference type="RefSeq" id="WP_084641980.1">
    <property type="nucleotide sequence ID" value="NZ_QHHU01000001.1"/>
</dbReference>
<evidence type="ECO:0000259" key="6">
    <source>
        <dbReference type="PROSITE" id="PS51332"/>
    </source>
</evidence>
<dbReference type="InterPro" id="IPR034466">
    <property type="entry name" value="Methyltransferase_Class_B"/>
</dbReference>
<comment type="cofactor">
    <cofactor evidence="1">
        <name>[4Fe-4S] cluster</name>
        <dbReference type="ChEBI" id="CHEBI:49883"/>
    </cofactor>
</comment>
<evidence type="ECO:0000256" key="3">
    <source>
        <dbReference type="ARBA" id="ARBA00022723"/>
    </source>
</evidence>
<dbReference type="CDD" id="cd01335">
    <property type="entry name" value="Radical_SAM"/>
    <property type="match status" value="1"/>
</dbReference>
<dbReference type="InterPro" id="IPR006638">
    <property type="entry name" value="Elp3/MiaA/NifB-like_rSAM"/>
</dbReference>
<accession>A0A428X6D5</accession>
<dbReference type="InterPro" id="IPR007197">
    <property type="entry name" value="rSAM"/>
</dbReference>
<dbReference type="Pfam" id="PF04055">
    <property type="entry name" value="Radical_SAM"/>
    <property type="match status" value="1"/>
</dbReference>
<keyword evidence="5" id="KW-0411">Iron-sulfur</keyword>
<dbReference type="InterPro" id="IPR023404">
    <property type="entry name" value="rSAM_horseshoe"/>
</dbReference>
<evidence type="ECO:0000256" key="1">
    <source>
        <dbReference type="ARBA" id="ARBA00001966"/>
    </source>
</evidence>
<dbReference type="PANTHER" id="PTHR43409">
    <property type="entry name" value="ANAEROBIC MAGNESIUM-PROTOPORPHYRIN IX MONOMETHYL ESTER CYCLASE-RELATED"/>
    <property type="match status" value="1"/>
</dbReference>
<dbReference type="GO" id="GO:0051539">
    <property type="term" value="F:4 iron, 4 sulfur cluster binding"/>
    <property type="evidence" value="ECO:0007669"/>
    <property type="project" value="UniProtKB-KW"/>
</dbReference>
<evidence type="ECO:0000256" key="5">
    <source>
        <dbReference type="ARBA" id="ARBA00023014"/>
    </source>
</evidence>
<evidence type="ECO:0000313" key="8">
    <source>
        <dbReference type="EMBL" id="RSM50883.1"/>
    </source>
</evidence>
<name>A0A428X6D5_AMYBA</name>
<keyword evidence="4" id="KW-0408">Iron</keyword>
<dbReference type="InterPro" id="IPR058240">
    <property type="entry name" value="rSAM_sf"/>
</dbReference>
<dbReference type="Proteomes" id="UP000286716">
    <property type="component" value="Unassembled WGS sequence"/>
</dbReference>
<keyword evidence="3" id="KW-0479">Metal-binding</keyword>
<evidence type="ECO:0000256" key="4">
    <source>
        <dbReference type="ARBA" id="ARBA00023004"/>
    </source>
</evidence>
<dbReference type="InterPro" id="IPR006158">
    <property type="entry name" value="Cobalamin-bd"/>
</dbReference>
<dbReference type="GO" id="GO:0031419">
    <property type="term" value="F:cobalamin binding"/>
    <property type="evidence" value="ECO:0007669"/>
    <property type="project" value="InterPro"/>
</dbReference>